<organism evidence="2 3">
    <name type="scientific">Elysia crispata</name>
    <name type="common">lettuce slug</name>
    <dbReference type="NCBI Taxonomy" id="231223"/>
    <lineage>
        <taxon>Eukaryota</taxon>
        <taxon>Metazoa</taxon>
        <taxon>Spiralia</taxon>
        <taxon>Lophotrochozoa</taxon>
        <taxon>Mollusca</taxon>
        <taxon>Gastropoda</taxon>
        <taxon>Heterobranchia</taxon>
        <taxon>Euthyneura</taxon>
        <taxon>Panpulmonata</taxon>
        <taxon>Sacoglossa</taxon>
        <taxon>Placobranchoidea</taxon>
        <taxon>Plakobranchidae</taxon>
        <taxon>Elysia</taxon>
    </lineage>
</organism>
<evidence type="ECO:0000313" key="2">
    <source>
        <dbReference type="EMBL" id="KAK3767998.1"/>
    </source>
</evidence>
<feature type="compositionally biased region" description="Polar residues" evidence="1">
    <location>
        <begin position="66"/>
        <end position="77"/>
    </location>
</feature>
<dbReference type="AlphaFoldDB" id="A0AAE1DFX4"/>
<feature type="compositionally biased region" description="Basic and acidic residues" evidence="1">
    <location>
        <begin position="43"/>
        <end position="65"/>
    </location>
</feature>
<evidence type="ECO:0000256" key="1">
    <source>
        <dbReference type="SAM" id="MobiDB-lite"/>
    </source>
</evidence>
<sequence length="110" mass="11905">MSSCNTEEHPGHAWQKNEIGSVLRRPSKVIRPSQHIHVQHPSRIGDTDTECDVKSGDHRNHDHTDQQQQGPAVSPSSPLADAHQSLGTSPAEEGSEARSTSEANQTNPAT</sequence>
<feature type="compositionally biased region" description="Polar residues" evidence="1">
    <location>
        <begin position="97"/>
        <end position="110"/>
    </location>
</feature>
<comment type="caution">
    <text evidence="2">The sequence shown here is derived from an EMBL/GenBank/DDBJ whole genome shotgun (WGS) entry which is preliminary data.</text>
</comment>
<evidence type="ECO:0000313" key="3">
    <source>
        <dbReference type="Proteomes" id="UP001283361"/>
    </source>
</evidence>
<accession>A0AAE1DFX4</accession>
<proteinExistence type="predicted"/>
<feature type="compositionally biased region" description="Basic and acidic residues" evidence="1">
    <location>
        <begin position="1"/>
        <end position="11"/>
    </location>
</feature>
<keyword evidence="3" id="KW-1185">Reference proteome</keyword>
<gene>
    <name evidence="2" type="ORF">RRG08_016893</name>
</gene>
<feature type="region of interest" description="Disordered" evidence="1">
    <location>
        <begin position="1"/>
        <end position="110"/>
    </location>
</feature>
<reference evidence="2" key="1">
    <citation type="journal article" date="2023" name="G3 (Bethesda)">
        <title>A reference genome for the long-term kleptoplast-retaining sea slug Elysia crispata morphotype clarki.</title>
        <authorList>
            <person name="Eastman K.E."/>
            <person name="Pendleton A.L."/>
            <person name="Shaikh M.A."/>
            <person name="Suttiyut T."/>
            <person name="Ogas R."/>
            <person name="Tomko P."/>
            <person name="Gavelis G."/>
            <person name="Widhalm J.R."/>
            <person name="Wisecaver J.H."/>
        </authorList>
    </citation>
    <scope>NUCLEOTIDE SEQUENCE</scope>
    <source>
        <strain evidence="2">ECLA1</strain>
    </source>
</reference>
<dbReference type="Proteomes" id="UP001283361">
    <property type="component" value="Unassembled WGS sequence"/>
</dbReference>
<dbReference type="EMBL" id="JAWDGP010004080">
    <property type="protein sequence ID" value="KAK3767998.1"/>
    <property type="molecule type" value="Genomic_DNA"/>
</dbReference>
<name>A0AAE1DFX4_9GAST</name>
<protein>
    <submittedName>
        <fullName evidence="2">Uncharacterized protein</fullName>
    </submittedName>
</protein>